<organism evidence="7 8">
    <name type="scientific">Tigriopus californicus</name>
    <name type="common">Marine copepod</name>
    <dbReference type="NCBI Taxonomy" id="6832"/>
    <lineage>
        <taxon>Eukaryota</taxon>
        <taxon>Metazoa</taxon>
        <taxon>Ecdysozoa</taxon>
        <taxon>Arthropoda</taxon>
        <taxon>Crustacea</taxon>
        <taxon>Multicrustacea</taxon>
        <taxon>Hexanauplia</taxon>
        <taxon>Copepoda</taxon>
        <taxon>Harpacticoida</taxon>
        <taxon>Harpacticidae</taxon>
        <taxon>Tigriopus</taxon>
    </lineage>
</organism>
<comment type="subcellular location">
    <subcellularLocation>
        <location evidence="1">Cytoplasm</location>
    </subcellularLocation>
</comment>
<dbReference type="PANTHER" id="PTHR16290">
    <property type="entry name" value="TRANSCRIPTION FACTOR SMIF DECAPPING ENZYME DCP1"/>
    <property type="match status" value="1"/>
</dbReference>
<evidence type="ECO:0000256" key="3">
    <source>
        <dbReference type="ARBA" id="ARBA00022490"/>
    </source>
</evidence>
<proteinExistence type="inferred from homology"/>
<keyword evidence="8" id="KW-1185">Reference proteome</keyword>
<evidence type="ECO:0000256" key="2">
    <source>
        <dbReference type="ARBA" id="ARBA00008778"/>
    </source>
</evidence>
<feature type="domain" description="mRNA-decapping enzyme C-terminal" evidence="6">
    <location>
        <begin position="477"/>
        <end position="514"/>
    </location>
</feature>
<dbReference type="CDD" id="cd09804">
    <property type="entry name" value="Dcp1"/>
    <property type="match status" value="1"/>
</dbReference>
<evidence type="ECO:0000256" key="4">
    <source>
        <dbReference type="ARBA" id="ARBA00022664"/>
    </source>
</evidence>
<dbReference type="GO" id="GO:0008047">
    <property type="term" value="F:enzyme activator activity"/>
    <property type="evidence" value="ECO:0007669"/>
    <property type="project" value="InterPro"/>
</dbReference>
<dbReference type="Pfam" id="PF06058">
    <property type="entry name" value="DCP1"/>
    <property type="match status" value="1"/>
</dbReference>
<accession>A0A553PB02</accession>
<reference evidence="7 8" key="1">
    <citation type="journal article" date="2018" name="Nat. Ecol. Evol.">
        <title>Genomic signatures of mitonuclear coevolution across populations of Tigriopus californicus.</title>
        <authorList>
            <person name="Barreto F.S."/>
            <person name="Watson E.T."/>
            <person name="Lima T.G."/>
            <person name="Willett C.S."/>
            <person name="Edmands S."/>
            <person name="Li W."/>
            <person name="Burton R.S."/>
        </authorList>
    </citation>
    <scope>NUCLEOTIDE SEQUENCE [LARGE SCALE GENOMIC DNA]</scope>
    <source>
        <strain evidence="7 8">San Diego</strain>
    </source>
</reference>
<protein>
    <recommendedName>
        <fullName evidence="6">mRNA-decapping enzyme C-terminal domain-containing protein</fullName>
    </recommendedName>
</protein>
<evidence type="ECO:0000256" key="5">
    <source>
        <dbReference type="ARBA" id="ARBA00023161"/>
    </source>
</evidence>
<gene>
    <name evidence="7" type="ORF">TCAL_12563</name>
</gene>
<dbReference type="GO" id="GO:0000290">
    <property type="term" value="P:deadenylation-dependent decapping of nuclear-transcribed mRNA"/>
    <property type="evidence" value="ECO:0007669"/>
    <property type="project" value="InterPro"/>
</dbReference>
<dbReference type="Gene3D" id="2.30.29.30">
    <property type="entry name" value="Pleckstrin-homology domain (PH domain)/Phosphotyrosine-binding domain (PTB)"/>
    <property type="match status" value="1"/>
</dbReference>
<dbReference type="InterPro" id="IPR031953">
    <property type="entry name" value="mRNA_decap_C"/>
</dbReference>
<dbReference type="Pfam" id="PF16741">
    <property type="entry name" value="mRNA_decap_C"/>
    <property type="match status" value="1"/>
</dbReference>
<dbReference type="GO" id="GO:0000184">
    <property type="term" value="P:nuclear-transcribed mRNA catabolic process, nonsense-mediated decay"/>
    <property type="evidence" value="ECO:0007669"/>
    <property type="project" value="UniProtKB-KW"/>
</dbReference>
<keyword evidence="4" id="KW-0507">mRNA processing</keyword>
<evidence type="ECO:0000313" key="7">
    <source>
        <dbReference type="EMBL" id="TRY74864.1"/>
    </source>
</evidence>
<dbReference type="SUPFAM" id="SSF50729">
    <property type="entry name" value="PH domain-like"/>
    <property type="match status" value="1"/>
</dbReference>
<dbReference type="GO" id="GO:0000932">
    <property type="term" value="C:P-body"/>
    <property type="evidence" value="ECO:0007669"/>
    <property type="project" value="TreeGrafter"/>
</dbReference>
<dbReference type="AlphaFoldDB" id="A0A553PB02"/>
<dbReference type="STRING" id="6832.A0A553PB02"/>
<dbReference type="GO" id="GO:0006397">
    <property type="term" value="P:mRNA processing"/>
    <property type="evidence" value="ECO:0007669"/>
    <property type="project" value="UniProtKB-KW"/>
</dbReference>
<sequence>MAHALTRSSASETRMNLATLTRVDPYVQSIVCQAKHVFLYYHKDGNWEKGDTEGPLFVYERVCEPKYGFIILNRLNQKSLIEPISKGLEFQSKPPFMLYKTKQDEEIRGIWFYKEEECKMISAKVESLIKLTEEAALQNQRAEHPPKDLASLLSKASSQSGGVAVSANEAKASKAKVNLKTPKTADKVKPAIDNENGGNNLLRMLSNSANGGVMAPSGLVEEGNVAAFFAQANQSPLCGPPPQHQQPVAMMPDPRAPLGPHGPMMMRPPIMMPMMPPGMPLISEGNFQPSVLGAGSIPPETDGKQILQRLMSNAGVHSLEALEHDQRIQSQSPNLQRMPPLPVDAMKADDIESILGQKLSLNSASYAAAVSGTPQDPPISQVNAPMFGQGTPKIKQEPQELKLISPFDLVAPKASNESSTPLIAPHRSLIKDEPLDTYDNNGASPNLSGIGKLNGPPSTMSSTMPNGHTKQGRSDITPLTKEQLMQAFEHLLNSDPSFIGKLHQAYVESLNTKLH</sequence>
<dbReference type="GO" id="GO:0031087">
    <property type="term" value="P:deadenylation-independent decapping of nuclear-transcribed mRNA"/>
    <property type="evidence" value="ECO:0007669"/>
    <property type="project" value="TreeGrafter"/>
</dbReference>
<dbReference type="EMBL" id="VCGU01000005">
    <property type="protein sequence ID" value="TRY74864.1"/>
    <property type="molecule type" value="Genomic_DNA"/>
</dbReference>
<dbReference type="GO" id="GO:0003729">
    <property type="term" value="F:mRNA binding"/>
    <property type="evidence" value="ECO:0007669"/>
    <property type="project" value="TreeGrafter"/>
</dbReference>
<evidence type="ECO:0000259" key="6">
    <source>
        <dbReference type="Pfam" id="PF16741"/>
    </source>
</evidence>
<dbReference type="Gene3D" id="6.10.140.2030">
    <property type="match status" value="1"/>
</dbReference>
<dbReference type="OMA" id="HECYVKS"/>
<dbReference type="Proteomes" id="UP000318571">
    <property type="component" value="Chromosome 2"/>
</dbReference>
<evidence type="ECO:0000256" key="1">
    <source>
        <dbReference type="ARBA" id="ARBA00004496"/>
    </source>
</evidence>
<name>A0A553PB02_TIGCA</name>
<evidence type="ECO:0000313" key="8">
    <source>
        <dbReference type="Proteomes" id="UP000318571"/>
    </source>
</evidence>
<dbReference type="InterPro" id="IPR010334">
    <property type="entry name" value="Dcp1"/>
</dbReference>
<dbReference type="PANTHER" id="PTHR16290:SF0">
    <property type="entry name" value="DECAPPING PROTEIN 1, ISOFORM A"/>
    <property type="match status" value="1"/>
</dbReference>
<keyword evidence="5" id="KW-0866">Nonsense-mediated mRNA decay</keyword>
<comment type="similarity">
    <text evidence="2">Belongs to the DCP1 family.</text>
</comment>
<keyword evidence="3" id="KW-0963">Cytoplasm</keyword>
<dbReference type="InterPro" id="IPR011993">
    <property type="entry name" value="PH-like_dom_sf"/>
</dbReference>
<comment type="caution">
    <text evidence="7">The sequence shown here is derived from an EMBL/GenBank/DDBJ whole genome shotgun (WGS) entry which is preliminary data.</text>
</comment>